<reference evidence="1 2" key="1">
    <citation type="journal article" date="2018" name="New Phytol.">
        <title>Phylogenomics of Endogonaceae and evolution of mycorrhizas within Mucoromycota.</title>
        <authorList>
            <person name="Chang Y."/>
            <person name="Desiro A."/>
            <person name="Na H."/>
            <person name="Sandor L."/>
            <person name="Lipzen A."/>
            <person name="Clum A."/>
            <person name="Barry K."/>
            <person name="Grigoriev I.V."/>
            <person name="Martin F.M."/>
            <person name="Stajich J.E."/>
            <person name="Smith M.E."/>
            <person name="Bonito G."/>
            <person name="Spatafora J.W."/>
        </authorList>
    </citation>
    <scope>NUCLEOTIDE SEQUENCE [LARGE SCALE GENOMIC DNA]</scope>
    <source>
        <strain evidence="1 2">GMNB39</strain>
    </source>
</reference>
<dbReference type="PANTHER" id="PTHR14187:SF5">
    <property type="entry name" value="HEAT SHOCK 70 KDA PROTEIN 12A"/>
    <property type="match status" value="1"/>
</dbReference>
<dbReference type="EMBL" id="RBNI01013383">
    <property type="protein sequence ID" value="RUP32912.1"/>
    <property type="molecule type" value="Genomic_DNA"/>
</dbReference>
<sequence length="204" mass="22970">MVGNFPNCVPLQKQMQNVIDEFKATLVIPDQPCDAIMKGAVIYGLDPSSVSSRRARKTYGVKTLARFDDEVHPIERLVTKDDTRYCSDVFEVFVKKNEIIPSGHIVERRILKVEKEQTQITIEILVSDEDVPPLYTDHSSVKVIGNHTVNIPMNGTGRITTGMLFGDTEKVYMSLARKWKLIWSFELSDDVVHIGFNELSAATA</sequence>
<evidence type="ECO:0000313" key="1">
    <source>
        <dbReference type="EMBL" id="RUP32912.1"/>
    </source>
</evidence>
<dbReference type="OrthoDB" id="2963168at2759"/>
<proteinExistence type="predicted"/>
<organism evidence="1 2">
    <name type="scientific">Jimgerdemannia flammicorona</name>
    <dbReference type="NCBI Taxonomy" id="994334"/>
    <lineage>
        <taxon>Eukaryota</taxon>
        <taxon>Fungi</taxon>
        <taxon>Fungi incertae sedis</taxon>
        <taxon>Mucoromycota</taxon>
        <taxon>Mucoromycotina</taxon>
        <taxon>Endogonomycetes</taxon>
        <taxon>Endogonales</taxon>
        <taxon>Endogonaceae</taxon>
        <taxon>Jimgerdemannia</taxon>
    </lineage>
</organism>
<gene>
    <name evidence="1" type="ORF">BC936DRAFT_138573</name>
</gene>
<name>A0A433C302_9FUNG</name>
<comment type="caution">
    <text evidence="1">The sequence shown here is derived from an EMBL/GenBank/DDBJ whole genome shotgun (WGS) entry which is preliminary data.</text>
</comment>
<dbReference type="AlphaFoldDB" id="A0A433C302"/>
<evidence type="ECO:0000313" key="2">
    <source>
        <dbReference type="Proteomes" id="UP000268093"/>
    </source>
</evidence>
<feature type="non-terminal residue" evidence="1">
    <location>
        <position position="204"/>
    </location>
</feature>
<accession>A0A433C302</accession>
<dbReference type="PANTHER" id="PTHR14187">
    <property type="entry name" value="ALPHA KINASE/ELONGATION FACTOR 2 KINASE"/>
    <property type="match status" value="1"/>
</dbReference>
<dbReference type="Proteomes" id="UP000268093">
    <property type="component" value="Unassembled WGS sequence"/>
</dbReference>
<protein>
    <submittedName>
        <fullName evidence="1">Uncharacterized protein</fullName>
    </submittedName>
</protein>
<keyword evidence="2" id="KW-1185">Reference proteome</keyword>